<reference evidence="8 9" key="1">
    <citation type="submission" date="2019-08" db="EMBL/GenBank/DDBJ databases">
        <title>Whole genome of Aphis craccivora.</title>
        <authorList>
            <person name="Voronova N.V."/>
            <person name="Shulinski R.S."/>
            <person name="Bandarenka Y.V."/>
            <person name="Zhorov D.G."/>
            <person name="Warner D."/>
        </authorList>
    </citation>
    <scope>NUCLEOTIDE SEQUENCE [LARGE SCALE GENOMIC DNA]</scope>
    <source>
        <strain evidence="8">180601</strain>
        <tissue evidence="8">Whole Body</tissue>
    </source>
</reference>
<feature type="coiled-coil region" evidence="6">
    <location>
        <begin position="293"/>
        <end position="320"/>
    </location>
</feature>
<sequence length="444" mass="50307">LAIFEKVSYISLTCDLWTSRSNEGYLTVTSHFIDTDFNMRCAVLSTNLIKGNHTAKNIAEEIRIICNNWKIKEKIVSIVTDNASSMIKACGILKVRHTPCFAHTLNLVLEDALSHKDIQTVVKKCKDIVTYFKCSNIATQKLLDEQEKINKKPLKLVQSCPTRWNSTLHMIQRISLINNEITIALSTMSRAPAIITLEDYLILQDLILILGMFDEATNKISGNYVSSSPVIPLVCGIHRNLSSQKPTTPEGNIILQSVLESVTKPLFPFEERTIPRLSTLLDPRMKKEAFRSTNNVEAAVSLLKSEMAQHENNHVLLNENNQEEDDVSQNSSISHSLFGFMEERINAKKRSRTDTVNSIIVLRQYLERANAKSDVDPLMYWKMNGNEFVTLQRCVKTILCTPATSVPSERMFSKTGIVVSDKRSRIKPKNVDMLVFLNQNCWLT</sequence>
<evidence type="ECO:0000256" key="4">
    <source>
        <dbReference type="ARBA" id="ARBA00022833"/>
    </source>
</evidence>
<dbReference type="Proteomes" id="UP000478052">
    <property type="component" value="Unassembled WGS sequence"/>
</dbReference>
<evidence type="ECO:0000313" key="8">
    <source>
        <dbReference type="EMBL" id="KAF0701160.1"/>
    </source>
</evidence>
<dbReference type="Pfam" id="PF05699">
    <property type="entry name" value="Dimer_Tnp_hAT"/>
    <property type="match status" value="1"/>
</dbReference>
<evidence type="ECO:0000313" key="9">
    <source>
        <dbReference type="Proteomes" id="UP000478052"/>
    </source>
</evidence>
<feature type="domain" description="HAT C-terminal dimerisation" evidence="7">
    <location>
        <begin position="362"/>
        <end position="440"/>
    </location>
</feature>
<dbReference type="SUPFAM" id="SSF53098">
    <property type="entry name" value="Ribonuclease H-like"/>
    <property type="match status" value="1"/>
</dbReference>
<comment type="subcellular location">
    <subcellularLocation>
        <location evidence="1">Nucleus</location>
    </subcellularLocation>
</comment>
<dbReference type="GO" id="GO:0005634">
    <property type="term" value="C:nucleus"/>
    <property type="evidence" value="ECO:0007669"/>
    <property type="project" value="UniProtKB-SubCell"/>
</dbReference>
<keyword evidence="6" id="KW-0175">Coiled coil</keyword>
<dbReference type="InterPro" id="IPR012337">
    <property type="entry name" value="RNaseH-like_sf"/>
</dbReference>
<dbReference type="InterPro" id="IPR052035">
    <property type="entry name" value="ZnF_BED_domain_contain"/>
</dbReference>
<evidence type="ECO:0000256" key="2">
    <source>
        <dbReference type="ARBA" id="ARBA00022723"/>
    </source>
</evidence>
<evidence type="ECO:0000259" key="7">
    <source>
        <dbReference type="Pfam" id="PF05699"/>
    </source>
</evidence>
<dbReference type="InterPro" id="IPR008906">
    <property type="entry name" value="HATC_C_dom"/>
</dbReference>
<comment type="caution">
    <text evidence="8">The sequence shown here is derived from an EMBL/GenBank/DDBJ whole genome shotgun (WGS) entry which is preliminary data.</text>
</comment>
<dbReference type="OrthoDB" id="6627581at2759"/>
<evidence type="ECO:0000256" key="5">
    <source>
        <dbReference type="ARBA" id="ARBA00023242"/>
    </source>
</evidence>
<accession>A0A6G0VLZ5</accession>
<keyword evidence="2" id="KW-0479">Metal-binding</keyword>
<keyword evidence="4" id="KW-0862">Zinc</keyword>
<evidence type="ECO:0000256" key="1">
    <source>
        <dbReference type="ARBA" id="ARBA00004123"/>
    </source>
</evidence>
<evidence type="ECO:0000256" key="6">
    <source>
        <dbReference type="SAM" id="Coils"/>
    </source>
</evidence>
<evidence type="ECO:0000256" key="3">
    <source>
        <dbReference type="ARBA" id="ARBA00022771"/>
    </source>
</evidence>
<dbReference type="PANTHER" id="PTHR46481:SF10">
    <property type="entry name" value="ZINC FINGER BED DOMAIN-CONTAINING PROTEIN 39"/>
    <property type="match status" value="1"/>
</dbReference>
<keyword evidence="5" id="KW-0539">Nucleus</keyword>
<feature type="non-terminal residue" evidence="8">
    <location>
        <position position="1"/>
    </location>
</feature>
<dbReference type="EMBL" id="VUJU01014763">
    <property type="protein sequence ID" value="KAF0701160.1"/>
    <property type="molecule type" value="Genomic_DNA"/>
</dbReference>
<organism evidence="8 9">
    <name type="scientific">Aphis craccivora</name>
    <name type="common">Cowpea aphid</name>
    <dbReference type="NCBI Taxonomy" id="307492"/>
    <lineage>
        <taxon>Eukaryota</taxon>
        <taxon>Metazoa</taxon>
        <taxon>Ecdysozoa</taxon>
        <taxon>Arthropoda</taxon>
        <taxon>Hexapoda</taxon>
        <taxon>Insecta</taxon>
        <taxon>Pterygota</taxon>
        <taxon>Neoptera</taxon>
        <taxon>Paraneoptera</taxon>
        <taxon>Hemiptera</taxon>
        <taxon>Sternorrhyncha</taxon>
        <taxon>Aphidomorpha</taxon>
        <taxon>Aphidoidea</taxon>
        <taxon>Aphididae</taxon>
        <taxon>Aphidini</taxon>
        <taxon>Aphis</taxon>
        <taxon>Aphis</taxon>
    </lineage>
</organism>
<proteinExistence type="predicted"/>
<name>A0A6G0VLZ5_APHCR</name>
<keyword evidence="3" id="KW-0863">Zinc-finger</keyword>
<gene>
    <name evidence="8" type="ORF">FWK35_00037404</name>
</gene>
<dbReference type="PANTHER" id="PTHR46481">
    <property type="entry name" value="ZINC FINGER BED DOMAIN-CONTAINING PROTEIN 4"/>
    <property type="match status" value="1"/>
</dbReference>
<protein>
    <recommendedName>
        <fullName evidence="7">HAT C-terminal dimerisation domain-containing protein</fullName>
    </recommendedName>
</protein>
<keyword evidence="9" id="KW-1185">Reference proteome</keyword>
<dbReference type="GO" id="GO:0008270">
    <property type="term" value="F:zinc ion binding"/>
    <property type="evidence" value="ECO:0007669"/>
    <property type="project" value="UniProtKB-KW"/>
</dbReference>
<dbReference type="AlphaFoldDB" id="A0A6G0VLZ5"/>
<dbReference type="GO" id="GO:0046983">
    <property type="term" value="F:protein dimerization activity"/>
    <property type="evidence" value="ECO:0007669"/>
    <property type="project" value="InterPro"/>
</dbReference>